<dbReference type="PANTHER" id="PTHR24302">
    <property type="entry name" value="CYTOCHROME P450 FAMILY 3"/>
    <property type="match status" value="1"/>
</dbReference>
<dbReference type="GO" id="GO:0016705">
    <property type="term" value="F:oxidoreductase activity, acting on paired donors, with incorporation or reduction of molecular oxygen"/>
    <property type="evidence" value="ECO:0007669"/>
    <property type="project" value="InterPro"/>
</dbReference>
<evidence type="ECO:0000256" key="1">
    <source>
        <dbReference type="ARBA" id="ARBA00001971"/>
    </source>
</evidence>
<keyword evidence="15" id="KW-1185">Reference proteome</keyword>
<comment type="subcellular location">
    <subcellularLocation>
        <location evidence="3">Endoplasmic reticulum membrane</location>
        <topology evidence="3">Peripheral membrane protein</topology>
    </subcellularLocation>
    <subcellularLocation>
        <location evidence="2">Microsome membrane</location>
        <topology evidence="2">Peripheral membrane protein</topology>
    </subcellularLocation>
</comment>
<accession>A0AAQ4DFZ2</accession>
<name>A0AAQ4DFZ2_AMBAM</name>
<dbReference type="InterPro" id="IPR050705">
    <property type="entry name" value="Cytochrome_P450_3A"/>
</dbReference>
<evidence type="ECO:0000313" key="14">
    <source>
        <dbReference type="EMBL" id="KAK8761382.1"/>
    </source>
</evidence>
<proteinExistence type="inferred from homology"/>
<feature type="non-terminal residue" evidence="14">
    <location>
        <position position="1"/>
    </location>
</feature>
<dbReference type="PANTHER" id="PTHR24302:SF15">
    <property type="entry name" value="FATTY-ACID PEROXYGENASE"/>
    <property type="match status" value="1"/>
</dbReference>
<dbReference type="InterPro" id="IPR036396">
    <property type="entry name" value="Cyt_P450_sf"/>
</dbReference>
<keyword evidence="7" id="KW-0492">Microsome</keyword>
<evidence type="ECO:0000256" key="6">
    <source>
        <dbReference type="ARBA" id="ARBA00022723"/>
    </source>
</evidence>
<dbReference type="InterPro" id="IPR002401">
    <property type="entry name" value="Cyt_P450_E_grp-I"/>
</dbReference>
<dbReference type="PRINTS" id="PR00385">
    <property type="entry name" value="P450"/>
</dbReference>
<dbReference type="AlphaFoldDB" id="A0AAQ4DFZ2"/>
<keyword evidence="9 12" id="KW-0408">Iron</keyword>
<dbReference type="Proteomes" id="UP001321473">
    <property type="component" value="Unassembled WGS sequence"/>
</dbReference>
<keyword evidence="5 12" id="KW-0349">Heme</keyword>
<organism evidence="14 15">
    <name type="scientific">Amblyomma americanum</name>
    <name type="common">Lone star tick</name>
    <dbReference type="NCBI Taxonomy" id="6943"/>
    <lineage>
        <taxon>Eukaryota</taxon>
        <taxon>Metazoa</taxon>
        <taxon>Ecdysozoa</taxon>
        <taxon>Arthropoda</taxon>
        <taxon>Chelicerata</taxon>
        <taxon>Arachnida</taxon>
        <taxon>Acari</taxon>
        <taxon>Parasitiformes</taxon>
        <taxon>Ixodida</taxon>
        <taxon>Ixodoidea</taxon>
        <taxon>Ixodidae</taxon>
        <taxon>Amblyomminae</taxon>
        <taxon>Amblyomma</taxon>
    </lineage>
</organism>
<dbReference type="GO" id="GO:0005789">
    <property type="term" value="C:endoplasmic reticulum membrane"/>
    <property type="evidence" value="ECO:0007669"/>
    <property type="project" value="UniProtKB-SubCell"/>
</dbReference>
<sequence>MSKSAPTLQVMGEWIWKYGKIFGFYLAEKPYMVITDVDVIREIFIKDSRAFLDRPSYALDVEPMRSSLFFLTGMEWRSVRSVMNLGFTVPKVKLYSSLVTSCADVFVELLAEVCRKPKAVEMYQLTQGLALDIITKAALALEIDCQRSTKDPMLKWMRKVFEQADKTALEGSFAFPALRHILLLLYPFTSFARCMKKMMDDVNKVTELRRTGKRPRSDDMIQMLLDAQTAAKNGSCVSGQKLKALNQRHVSSNAVVLLIAGFDTTAAALAFLFHLMARHPEEQENILHELEERFPGVNELSFEQLHELERLDMVVKEAFRLYPPVPHMVARKCTRDTTVLGHFIPAGVNIIAPAFYVHRDAELWREPEEFIPERFSEEASRKRHPAAYFPFGLGQRACLGKRLALLSIKTTLVKTLRNYKLEICEQSQDPLILEVPSLVANPKGGVHLGLRPRNI</sequence>
<dbReference type="InterPro" id="IPR001128">
    <property type="entry name" value="Cyt_P450"/>
</dbReference>
<dbReference type="Pfam" id="PF00067">
    <property type="entry name" value="p450"/>
    <property type="match status" value="1"/>
</dbReference>
<comment type="caution">
    <text evidence="14">The sequence shown here is derived from an EMBL/GenBank/DDBJ whole genome shotgun (WGS) entry which is preliminary data.</text>
</comment>
<evidence type="ECO:0000256" key="11">
    <source>
        <dbReference type="ARBA" id="ARBA00043906"/>
    </source>
</evidence>
<gene>
    <name evidence="14" type="ORF">V5799_027351</name>
</gene>
<keyword evidence="7" id="KW-0256">Endoplasmic reticulum</keyword>
<dbReference type="PRINTS" id="PR00463">
    <property type="entry name" value="EP450I"/>
</dbReference>
<dbReference type="GO" id="GO:0008395">
    <property type="term" value="F:steroid hydroxylase activity"/>
    <property type="evidence" value="ECO:0007669"/>
    <property type="project" value="TreeGrafter"/>
</dbReference>
<dbReference type="PROSITE" id="PS00086">
    <property type="entry name" value="CYTOCHROME_P450"/>
    <property type="match status" value="1"/>
</dbReference>
<evidence type="ECO:0000256" key="3">
    <source>
        <dbReference type="ARBA" id="ARBA00004406"/>
    </source>
</evidence>
<feature type="binding site" description="axial binding residue" evidence="12">
    <location>
        <position position="398"/>
    </location>
    <ligand>
        <name>heme</name>
        <dbReference type="ChEBI" id="CHEBI:30413"/>
    </ligand>
    <ligandPart>
        <name>Fe</name>
        <dbReference type="ChEBI" id="CHEBI:18248"/>
    </ligandPart>
</feature>
<evidence type="ECO:0008006" key="16">
    <source>
        <dbReference type="Google" id="ProtNLM"/>
    </source>
</evidence>
<comment type="cofactor">
    <cofactor evidence="1 12">
        <name>heme</name>
        <dbReference type="ChEBI" id="CHEBI:30413"/>
    </cofactor>
</comment>
<keyword evidence="8 13" id="KW-0560">Oxidoreductase</keyword>
<reference evidence="14 15" key="1">
    <citation type="journal article" date="2023" name="Arcadia Sci">
        <title>De novo assembly of a long-read Amblyomma americanum tick genome.</title>
        <authorList>
            <person name="Chou S."/>
            <person name="Poskanzer K.E."/>
            <person name="Rollins M."/>
            <person name="Thuy-Boun P.S."/>
        </authorList>
    </citation>
    <scope>NUCLEOTIDE SEQUENCE [LARGE SCALE GENOMIC DNA]</scope>
    <source>
        <strain evidence="14">F_SG_1</strain>
        <tissue evidence="14">Salivary glands</tissue>
    </source>
</reference>
<evidence type="ECO:0000256" key="7">
    <source>
        <dbReference type="ARBA" id="ARBA00022848"/>
    </source>
</evidence>
<evidence type="ECO:0000256" key="10">
    <source>
        <dbReference type="ARBA" id="ARBA00023033"/>
    </source>
</evidence>
<comment type="function">
    <text evidence="11">Cytochromes P450 are a group of heme-thiolate monooxygenases. They oxidize a variety of structurally unrelated compounds, including steroids, fatty acids, and xenobiotics.</text>
</comment>
<evidence type="ECO:0000256" key="9">
    <source>
        <dbReference type="ARBA" id="ARBA00023004"/>
    </source>
</evidence>
<dbReference type="FunFam" id="1.10.630.10:FF:000182">
    <property type="entry name" value="Cytochrome P450 3A4"/>
    <property type="match status" value="1"/>
</dbReference>
<evidence type="ECO:0000256" key="2">
    <source>
        <dbReference type="ARBA" id="ARBA00004174"/>
    </source>
</evidence>
<dbReference type="GO" id="GO:0020037">
    <property type="term" value="F:heme binding"/>
    <property type="evidence" value="ECO:0007669"/>
    <property type="project" value="InterPro"/>
</dbReference>
<keyword evidence="6 12" id="KW-0479">Metal-binding</keyword>
<evidence type="ECO:0000256" key="13">
    <source>
        <dbReference type="RuleBase" id="RU000461"/>
    </source>
</evidence>
<dbReference type="GO" id="GO:0005506">
    <property type="term" value="F:iron ion binding"/>
    <property type="evidence" value="ECO:0007669"/>
    <property type="project" value="InterPro"/>
</dbReference>
<evidence type="ECO:0000256" key="4">
    <source>
        <dbReference type="ARBA" id="ARBA00010617"/>
    </source>
</evidence>
<evidence type="ECO:0000256" key="12">
    <source>
        <dbReference type="PIRSR" id="PIRSR602401-1"/>
    </source>
</evidence>
<keyword evidence="10 13" id="KW-0503">Monooxygenase</keyword>
<dbReference type="EMBL" id="JARKHS020031225">
    <property type="protein sequence ID" value="KAK8761382.1"/>
    <property type="molecule type" value="Genomic_DNA"/>
</dbReference>
<comment type="similarity">
    <text evidence="4 13">Belongs to the cytochrome P450 family.</text>
</comment>
<dbReference type="CDD" id="cd11055">
    <property type="entry name" value="CYP3A-like"/>
    <property type="match status" value="1"/>
</dbReference>
<evidence type="ECO:0000256" key="5">
    <source>
        <dbReference type="ARBA" id="ARBA00022617"/>
    </source>
</evidence>
<dbReference type="SUPFAM" id="SSF48264">
    <property type="entry name" value="Cytochrome P450"/>
    <property type="match status" value="1"/>
</dbReference>
<protein>
    <recommendedName>
        <fullName evidence="16">Cytochrome</fullName>
    </recommendedName>
</protein>
<dbReference type="InterPro" id="IPR017972">
    <property type="entry name" value="Cyt_P450_CS"/>
</dbReference>
<dbReference type="Gene3D" id="1.10.630.10">
    <property type="entry name" value="Cytochrome P450"/>
    <property type="match status" value="1"/>
</dbReference>
<evidence type="ECO:0000313" key="15">
    <source>
        <dbReference type="Proteomes" id="UP001321473"/>
    </source>
</evidence>
<evidence type="ECO:0000256" key="8">
    <source>
        <dbReference type="ARBA" id="ARBA00023002"/>
    </source>
</evidence>